<reference evidence="2 3" key="1">
    <citation type="submission" date="2023-02" db="EMBL/GenBank/DDBJ databases">
        <title>LHISI_Scaffold_Assembly.</title>
        <authorList>
            <person name="Stuart O.P."/>
            <person name="Cleave R."/>
            <person name="Magrath M.J.L."/>
            <person name="Mikheyev A.S."/>
        </authorList>
    </citation>
    <scope>NUCLEOTIDE SEQUENCE [LARGE SCALE GENOMIC DNA]</scope>
    <source>
        <strain evidence="2">Daus_M_001</strain>
        <tissue evidence="2">Leg muscle</tissue>
    </source>
</reference>
<evidence type="ECO:0000313" key="2">
    <source>
        <dbReference type="EMBL" id="KAJ8893547.1"/>
    </source>
</evidence>
<gene>
    <name evidence="2" type="ORF">PR048_006145</name>
</gene>
<evidence type="ECO:0000256" key="1">
    <source>
        <dbReference type="SAM" id="MobiDB-lite"/>
    </source>
</evidence>
<accession>A0ABQ9IA65</accession>
<evidence type="ECO:0000313" key="3">
    <source>
        <dbReference type="Proteomes" id="UP001159363"/>
    </source>
</evidence>
<name>A0ABQ9IA65_9NEOP</name>
<sequence length="136" mass="14988">MSLLQIMKPMLPRKITSCARINLNKYWNILEELVTCSMPHYEIQDGGRDSDMSNEINENLANERLEMSSGATCHLPGAHHDHRRPGESDEVGMGAPRSYEVIDCGRGDPGVESGLLDSRLPLSLVELSLSVIKLGA</sequence>
<dbReference type="Proteomes" id="UP001159363">
    <property type="component" value="Chromosome 2"/>
</dbReference>
<dbReference type="EMBL" id="JARBHB010000002">
    <property type="protein sequence ID" value="KAJ8893547.1"/>
    <property type="molecule type" value="Genomic_DNA"/>
</dbReference>
<organism evidence="2 3">
    <name type="scientific">Dryococelus australis</name>
    <dbReference type="NCBI Taxonomy" id="614101"/>
    <lineage>
        <taxon>Eukaryota</taxon>
        <taxon>Metazoa</taxon>
        <taxon>Ecdysozoa</taxon>
        <taxon>Arthropoda</taxon>
        <taxon>Hexapoda</taxon>
        <taxon>Insecta</taxon>
        <taxon>Pterygota</taxon>
        <taxon>Neoptera</taxon>
        <taxon>Polyneoptera</taxon>
        <taxon>Phasmatodea</taxon>
        <taxon>Verophasmatodea</taxon>
        <taxon>Anareolatae</taxon>
        <taxon>Phasmatidae</taxon>
        <taxon>Eurycanthinae</taxon>
        <taxon>Dryococelus</taxon>
    </lineage>
</organism>
<protein>
    <submittedName>
        <fullName evidence="2">Uncharacterized protein</fullName>
    </submittedName>
</protein>
<keyword evidence="3" id="KW-1185">Reference proteome</keyword>
<proteinExistence type="predicted"/>
<feature type="region of interest" description="Disordered" evidence="1">
    <location>
        <begin position="71"/>
        <end position="94"/>
    </location>
</feature>
<comment type="caution">
    <text evidence="2">The sequence shown here is derived from an EMBL/GenBank/DDBJ whole genome shotgun (WGS) entry which is preliminary data.</text>
</comment>